<protein>
    <submittedName>
        <fullName evidence="1">Uncharacterized protein</fullName>
    </submittedName>
</protein>
<dbReference type="EMBL" id="CP030041">
    <property type="protein sequence ID" value="AWW31943.1"/>
    <property type="molecule type" value="Genomic_DNA"/>
</dbReference>
<keyword evidence="2" id="KW-1185">Reference proteome</keyword>
<dbReference type="KEGG" id="est:DN752_18360"/>
<name>A0A2Z4INP7_9BACT</name>
<proteinExistence type="predicted"/>
<dbReference type="Proteomes" id="UP000248688">
    <property type="component" value="Chromosome"/>
</dbReference>
<sequence length="108" mass="12885">MFKFEYKIEFWQHICFKKEKPNNLFNIYLDYLVSPYCHQKTGESFHTLPTIAPQPKATEPTIKTLKTKQLSYFNAVKTNGMIITTIQHRKIRKISTKKICYEICYSKQ</sequence>
<accession>A0A2Z4INP7</accession>
<gene>
    <name evidence="1" type="ORF">DN752_18360</name>
</gene>
<organism evidence="1 2">
    <name type="scientific">Echinicola strongylocentroti</name>
    <dbReference type="NCBI Taxonomy" id="1795355"/>
    <lineage>
        <taxon>Bacteria</taxon>
        <taxon>Pseudomonadati</taxon>
        <taxon>Bacteroidota</taxon>
        <taxon>Cytophagia</taxon>
        <taxon>Cytophagales</taxon>
        <taxon>Cyclobacteriaceae</taxon>
        <taxon>Echinicola</taxon>
    </lineage>
</organism>
<evidence type="ECO:0000313" key="2">
    <source>
        <dbReference type="Proteomes" id="UP000248688"/>
    </source>
</evidence>
<dbReference type="AlphaFoldDB" id="A0A2Z4INP7"/>
<reference evidence="1 2" key="1">
    <citation type="submission" date="2018-06" db="EMBL/GenBank/DDBJ databases">
        <title>Echinicola strongylocentroti sp. nov., isolated from a sea urchin Strongylocentrotus intermedius.</title>
        <authorList>
            <person name="Bae S.S."/>
        </authorList>
    </citation>
    <scope>NUCLEOTIDE SEQUENCE [LARGE SCALE GENOMIC DNA]</scope>
    <source>
        <strain evidence="1 2">MEBiC08714</strain>
    </source>
</reference>
<evidence type="ECO:0000313" key="1">
    <source>
        <dbReference type="EMBL" id="AWW31943.1"/>
    </source>
</evidence>